<name>V7C141_PHAVU</name>
<dbReference type="InterPro" id="IPR032675">
    <property type="entry name" value="LRR_dom_sf"/>
</dbReference>
<sequence>MLSPIGFKVIIFMLCLAFQVVPGEQEMRCLQREREALLQFKALLDHHGMLSSWTTATDCCQWKGIRCSNLTGNIVSLDLHSDLYDYESYSRSSYISGDIHESLIELQQLKYLNLSSNYFPDSHIPEFLASLSNLRFLDLSHCYFSGKIPSQLGSLSHLKYLNLALNHLEGSIPPQLGNLSNLEYLDLKGSFFEGNLPSQLGNLSNIQEFYLEGSNYGVLEINDGGKLLSNLISLTHLYLWSIGGLNSSHTWLQEILNLPKLRELGLFHCSLSDHFILSLRPYQFNFSTSLLAFHLSGKTFTSPVIFPWVSNITSNLVELYLVGNNLEGSVSNHFGMAMNSLEHLDLSFNSFKGEVFKSFKNICTLHSLRMYENNLTEDLPQILHNLSTGCIRYSLQDLDLSYNKMVGSLYDLSAFLALKSLDLSQNQLDGKITKEAGIPKSFGNACALHTLDMTNNNLSDEFSMIIHHLSGCARYSLQELNLGENQINGKIPNSLGSLLGLQALLLRNNNLTHEIPFSLRHCTKLVKLDMSGNKLSGHIPAWIGSEMQELQILSLGRNHFSGILPLQICYLKSIQILDLSLNNLTGKIPACINNFTSMAYKKFSSNYGRYWYFVNTSSFRTNHSYELNAFLMWKGSEQMFKNTELSLLKGIDLSSNNFSEEVPVEIESLVELITLNLSRNNLIGKIPSNIGKLKSLEFLDLSRNQFVGSIPVSLNQIDRLAMLDLSYNHLTGIIPTGTQLQTFNASSYEHNLNLCGPPLEKCIHDEPTEAAIVKIDEYSLFGHEFYIGMVLGFVISFWTVFGTIYLSNLGDMLISNS</sequence>
<dbReference type="eggNOG" id="KOG0619">
    <property type="taxonomic scope" value="Eukaryota"/>
</dbReference>
<dbReference type="SMART" id="SM00369">
    <property type="entry name" value="LRR_TYP"/>
    <property type="match status" value="6"/>
</dbReference>
<evidence type="ECO:0000256" key="10">
    <source>
        <dbReference type="SAM" id="Phobius"/>
    </source>
</evidence>
<evidence type="ECO:0000256" key="9">
    <source>
        <dbReference type="ARBA" id="ARBA00023180"/>
    </source>
</evidence>
<dbReference type="PRINTS" id="PR00019">
    <property type="entry name" value="LEURICHRPT"/>
</dbReference>
<evidence type="ECO:0000313" key="15">
    <source>
        <dbReference type="Proteomes" id="UP000000226"/>
    </source>
</evidence>
<keyword evidence="7 10" id="KW-1133">Transmembrane helix</keyword>
<evidence type="ECO:0000256" key="7">
    <source>
        <dbReference type="ARBA" id="ARBA00022989"/>
    </source>
</evidence>
<evidence type="ECO:0000256" key="2">
    <source>
        <dbReference type="ARBA" id="ARBA00009592"/>
    </source>
</evidence>
<accession>V7C141</accession>
<evidence type="ECO:0000256" key="11">
    <source>
        <dbReference type="SAM" id="SignalP"/>
    </source>
</evidence>
<proteinExistence type="inferred from homology"/>
<feature type="domain" description="Leucine-rich repeat-containing N-terminal plant-type" evidence="12">
    <location>
        <begin position="31"/>
        <end position="68"/>
    </location>
</feature>
<organism evidence="14 15">
    <name type="scientific">Phaseolus vulgaris</name>
    <name type="common">Kidney bean</name>
    <name type="synonym">French bean</name>
    <dbReference type="NCBI Taxonomy" id="3885"/>
    <lineage>
        <taxon>Eukaryota</taxon>
        <taxon>Viridiplantae</taxon>
        <taxon>Streptophyta</taxon>
        <taxon>Embryophyta</taxon>
        <taxon>Tracheophyta</taxon>
        <taxon>Spermatophyta</taxon>
        <taxon>Magnoliopsida</taxon>
        <taxon>eudicotyledons</taxon>
        <taxon>Gunneridae</taxon>
        <taxon>Pentapetalae</taxon>
        <taxon>rosids</taxon>
        <taxon>fabids</taxon>
        <taxon>Fabales</taxon>
        <taxon>Fabaceae</taxon>
        <taxon>Papilionoideae</taxon>
        <taxon>50 kb inversion clade</taxon>
        <taxon>NPAAA clade</taxon>
        <taxon>indigoferoid/millettioid clade</taxon>
        <taxon>Phaseoleae</taxon>
        <taxon>Phaseolus</taxon>
    </lineage>
</organism>
<evidence type="ECO:0000256" key="5">
    <source>
        <dbReference type="ARBA" id="ARBA00022729"/>
    </source>
</evidence>
<evidence type="ECO:0000259" key="12">
    <source>
        <dbReference type="Pfam" id="PF08263"/>
    </source>
</evidence>
<dbReference type="Pfam" id="PF23598">
    <property type="entry name" value="LRR_14"/>
    <property type="match status" value="1"/>
</dbReference>
<dbReference type="OrthoDB" id="1432377at2759"/>
<evidence type="ECO:0000256" key="3">
    <source>
        <dbReference type="ARBA" id="ARBA00022614"/>
    </source>
</evidence>
<dbReference type="Pfam" id="PF08263">
    <property type="entry name" value="LRRNT_2"/>
    <property type="match status" value="1"/>
</dbReference>
<reference evidence="15" key="1">
    <citation type="journal article" date="2014" name="Nat. Genet.">
        <title>A reference genome for common bean and genome-wide analysis of dual domestications.</title>
        <authorList>
            <person name="Schmutz J."/>
            <person name="McClean P.E."/>
            <person name="Mamidi S."/>
            <person name="Wu G.A."/>
            <person name="Cannon S.B."/>
            <person name="Grimwood J."/>
            <person name="Jenkins J."/>
            <person name="Shu S."/>
            <person name="Song Q."/>
            <person name="Chavarro C."/>
            <person name="Torres-Torres M."/>
            <person name="Geffroy V."/>
            <person name="Moghaddam S.M."/>
            <person name="Gao D."/>
            <person name="Abernathy B."/>
            <person name="Barry K."/>
            <person name="Blair M."/>
            <person name="Brick M.A."/>
            <person name="Chovatia M."/>
            <person name="Gepts P."/>
            <person name="Goodstein D.M."/>
            <person name="Gonzales M."/>
            <person name="Hellsten U."/>
            <person name="Hyten D.L."/>
            <person name="Jia G."/>
            <person name="Kelly J.D."/>
            <person name="Kudrna D."/>
            <person name="Lee R."/>
            <person name="Richard M.M."/>
            <person name="Miklas P.N."/>
            <person name="Osorno J.M."/>
            <person name="Rodrigues J."/>
            <person name="Thareau V."/>
            <person name="Urrea C.A."/>
            <person name="Wang M."/>
            <person name="Yu Y."/>
            <person name="Zhang M."/>
            <person name="Wing R.A."/>
            <person name="Cregan P.B."/>
            <person name="Rokhsar D.S."/>
            <person name="Jackson S.A."/>
        </authorList>
    </citation>
    <scope>NUCLEOTIDE SEQUENCE [LARGE SCALE GENOMIC DNA]</scope>
    <source>
        <strain evidence="15">cv. G19833</strain>
    </source>
</reference>
<keyword evidence="8 10" id="KW-0472">Membrane</keyword>
<protein>
    <submittedName>
        <fullName evidence="14">Uncharacterized protein</fullName>
    </submittedName>
</protein>
<evidence type="ECO:0000256" key="4">
    <source>
        <dbReference type="ARBA" id="ARBA00022692"/>
    </source>
</evidence>
<dbReference type="InterPro" id="IPR001611">
    <property type="entry name" value="Leu-rich_rpt"/>
</dbReference>
<evidence type="ECO:0000259" key="13">
    <source>
        <dbReference type="Pfam" id="PF23598"/>
    </source>
</evidence>
<dbReference type="FunFam" id="3.80.10.10:FF:000111">
    <property type="entry name" value="LRR receptor-like serine/threonine-protein kinase ERECTA"/>
    <property type="match status" value="1"/>
</dbReference>
<keyword evidence="9" id="KW-0325">Glycoprotein</keyword>
<keyword evidence="4 10" id="KW-0812">Transmembrane</keyword>
<keyword evidence="5 11" id="KW-0732">Signal</keyword>
<keyword evidence="3" id="KW-0433">Leucine-rich repeat</keyword>
<dbReference type="AlphaFoldDB" id="V7C141"/>
<dbReference type="STRING" id="3885.V7C141"/>
<dbReference type="Gramene" id="ESW23887">
    <property type="protein sequence ID" value="ESW23887"/>
    <property type="gene ID" value="PHAVU_004G084700g"/>
</dbReference>
<feature type="transmembrane region" description="Helical" evidence="10">
    <location>
        <begin position="785"/>
        <end position="806"/>
    </location>
</feature>
<dbReference type="InterPro" id="IPR055414">
    <property type="entry name" value="LRR_R13L4/SHOC2-like"/>
</dbReference>
<dbReference type="PANTHER" id="PTHR48065:SF11">
    <property type="entry name" value="OS11G0213300 PROTEIN"/>
    <property type="match status" value="1"/>
</dbReference>
<feature type="signal peptide" evidence="11">
    <location>
        <begin position="1"/>
        <end position="23"/>
    </location>
</feature>
<evidence type="ECO:0000256" key="1">
    <source>
        <dbReference type="ARBA" id="ARBA00004479"/>
    </source>
</evidence>
<comment type="similarity">
    <text evidence="2">Belongs to the RLP family.</text>
</comment>
<dbReference type="Proteomes" id="UP000000226">
    <property type="component" value="Chromosome 4"/>
</dbReference>
<dbReference type="SUPFAM" id="SSF52047">
    <property type="entry name" value="RNI-like"/>
    <property type="match status" value="1"/>
</dbReference>
<dbReference type="Gene3D" id="3.80.10.10">
    <property type="entry name" value="Ribonuclease Inhibitor"/>
    <property type="match status" value="3"/>
</dbReference>
<dbReference type="Pfam" id="PF00560">
    <property type="entry name" value="LRR_1"/>
    <property type="match status" value="8"/>
</dbReference>
<gene>
    <name evidence="14" type="ORF">PHAVU_004G084700g</name>
</gene>
<dbReference type="SUPFAM" id="SSF52058">
    <property type="entry name" value="L domain-like"/>
    <property type="match status" value="1"/>
</dbReference>
<feature type="chain" id="PRO_5004755589" evidence="11">
    <location>
        <begin position="24"/>
        <end position="817"/>
    </location>
</feature>
<dbReference type="InterPro" id="IPR013210">
    <property type="entry name" value="LRR_N_plant-typ"/>
</dbReference>
<dbReference type="InterPro" id="IPR003591">
    <property type="entry name" value="Leu-rich_rpt_typical-subtyp"/>
</dbReference>
<evidence type="ECO:0000313" key="14">
    <source>
        <dbReference type="EMBL" id="ESW23887.1"/>
    </source>
</evidence>
<comment type="subcellular location">
    <subcellularLocation>
        <location evidence="1">Membrane</location>
        <topology evidence="1">Single-pass type I membrane protein</topology>
    </subcellularLocation>
</comment>
<dbReference type="GO" id="GO:0016020">
    <property type="term" value="C:membrane"/>
    <property type="evidence" value="ECO:0007669"/>
    <property type="project" value="UniProtKB-SubCell"/>
</dbReference>
<dbReference type="OMA" id="CANTTID"/>
<dbReference type="PANTHER" id="PTHR48065">
    <property type="entry name" value="OS10G0469600 PROTEIN"/>
    <property type="match status" value="1"/>
</dbReference>
<keyword evidence="6" id="KW-0677">Repeat</keyword>
<feature type="domain" description="Disease resistance R13L4/SHOC-2-like LRR" evidence="13">
    <location>
        <begin position="128"/>
        <end position="379"/>
    </location>
</feature>
<dbReference type="FunFam" id="3.80.10.10:FF:000275">
    <property type="entry name" value="Leucine-rich repeat receptor-like protein kinase"/>
    <property type="match status" value="1"/>
</dbReference>
<evidence type="ECO:0000256" key="6">
    <source>
        <dbReference type="ARBA" id="ARBA00022737"/>
    </source>
</evidence>
<keyword evidence="15" id="KW-1185">Reference proteome</keyword>
<dbReference type="EMBL" id="CM002291">
    <property type="protein sequence ID" value="ESW23887.1"/>
    <property type="molecule type" value="Genomic_DNA"/>
</dbReference>
<evidence type="ECO:0000256" key="8">
    <source>
        <dbReference type="ARBA" id="ARBA00023136"/>
    </source>
</evidence>
<dbReference type="FunFam" id="3.80.10.10:FF:000383">
    <property type="entry name" value="Leucine-rich repeat receptor protein kinase EMS1"/>
    <property type="match status" value="1"/>
</dbReference>